<dbReference type="OrthoDB" id="65481at2759"/>
<dbReference type="STRING" id="6689.A0A423T0E5"/>
<keyword evidence="2" id="KW-0808">Transferase</keyword>
<evidence type="ECO:0000259" key="1">
    <source>
        <dbReference type="PROSITE" id="PS50853"/>
    </source>
</evidence>
<dbReference type="InterPro" id="IPR003961">
    <property type="entry name" value="FN3_dom"/>
</dbReference>
<dbReference type="Pfam" id="PF00041">
    <property type="entry name" value="fn3"/>
    <property type="match status" value="3"/>
</dbReference>
<gene>
    <name evidence="2" type="ORF">C7M84_011924</name>
</gene>
<dbReference type="Proteomes" id="UP000283509">
    <property type="component" value="Unassembled WGS sequence"/>
</dbReference>
<organism evidence="2 3">
    <name type="scientific">Penaeus vannamei</name>
    <name type="common">Whiteleg shrimp</name>
    <name type="synonym">Litopenaeus vannamei</name>
    <dbReference type="NCBI Taxonomy" id="6689"/>
    <lineage>
        <taxon>Eukaryota</taxon>
        <taxon>Metazoa</taxon>
        <taxon>Ecdysozoa</taxon>
        <taxon>Arthropoda</taxon>
        <taxon>Crustacea</taxon>
        <taxon>Multicrustacea</taxon>
        <taxon>Malacostraca</taxon>
        <taxon>Eumalacostraca</taxon>
        <taxon>Eucarida</taxon>
        <taxon>Decapoda</taxon>
        <taxon>Dendrobranchiata</taxon>
        <taxon>Penaeoidea</taxon>
        <taxon>Penaeidae</taxon>
        <taxon>Penaeus</taxon>
    </lineage>
</organism>
<keyword evidence="2" id="KW-0418">Kinase</keyword>
<dbReference type="InterPro" id="IPR036116">
    <property type="entry name" value="FN3_sf"/>
</dbReference>
<accession>A0A423T0E5</accession>
<dbReference type="InterPro" id="IPR011042">
    <property type="entry name" value="6-blade_b-propeller_TolB-like"/>
</dbReference>
<feature type="domain" description="Fibronectin type-III" evidence="1">
    <location>
        <begin position="1"/>
        <end position="96"/>
    </location>
</feature>
<dbReference type="PANTHER" id="PTHR46957:SF3">
    <property type="entry name" value="CYTOKINE RECEPTOR"/>
    <property type="match status" value="1"/>
</dbReference>
<reference evidence="2 3" key="2">
    <citation type="submission" date="2019-01" db="EMBL/GenBank/DDBJ databases">
        <title>The decoding of complex shrimp genome reveals the adaptation for benthos swimmer, frequently molting mechanism and breeding impact on genome.</title>
        <authorList>
            <person name="Sun Y."/>
            <person name="Gao Y."/>
            <person name="Yu Y."/>
        </authorList>
    </citation>
    <scope>NUCLEOTIDE SEQUENCE [LARGE SCALE GENOMIC DNA]</scope>
    <source>
        <tissue evidence="2">Muscle</tissue>
    </source>
</reference>
<feature type="domain" description="Fibronectin type-III" evidence="1">
    <location>
        <begin position="1303"/>
        <end position="1415"/>
    </location>
</feature>
<dbReference type="SUPFAM" id="SSF63825">
    <property type="entry name" value="YWTD domain"/>
    <property type="match status" value="2"/>
</dbReference>
<dbReference type="SUPFAM" id="SSF49265">
    <property type="entry name" value="Fibronectin type III"/>
    <property type="match status" value="3"/>
</dbReference>
<dbReference type="Gene3D" id="2.120.10.30">
    <property type="entry name" value="TolB, C-terminal domain"/>
    <property type="match status" value="2"/>
</dbReference>
<dbReference type="InterPro" id="IPR050713">
    <property type="entry name" value="RTP_Phos/Ushers"/>
</dbReference>
<evidence type="ECO:0000313" key="2">
    <source>
        <dbReference type="EMBL" id="ROT69853.1"/>
    </source>
</evidence>
<evidence type="ECO:0000313" key="3">
    <source>
        <dbReference type="Proteomes" id="UP000283509"/>
    </source>
</evidence>
<dbReference type="CDD" id="cd00063">
    <property type="entry name" value="FN3"/>
    <property type="match status" value="3"/>
</dbReference>
<protein>
    <submittedName>
        <fullName evidence="2">Putative proto-oncogene tyrosine-protein kinase ROS</fullName>
    </submittedName>
</protein>
<dbReference type="InterPro" id="IPR013783">
    <property type="entry name" value="Ig-like_fold"/>
</dbReference>
<dbReference type="GO" id="GO:0016301">
    <property type="term" value="F:kinase activity"/>
    <property type="evidence" value="ECO:0007669"/>
    <property type="project" value="UniProtKB-KW"/>
</dbReference>
<feature type="domain" description="Fibronectin type-III" evidence="1">
    <location>
        <begin position="904"/>
        <end position="1001"/>
    </location>
</feature>
<dbReference type="SMART" id="SM00135">
    <property type="entry name" value="LY"/>
    <property type="match status" value="3"/>
</dbReference>
<dbReference type="EMBL" id="QCYY01002511">
    <property type="protein sequence ID" value="ROT69853.1"/>
    <property type="molecule type" value="Genomic_DNA"/>
</dbReference>
<dbReference type="PANTHER" id="PTHR46957">
    <property type="entry name" value="CYTOKINE RECEPTOR"/>
    <property type="match status" value="1"/>
</dbReference>
<dbReference type="PROSITE" id="PS50853">
    <property type="entry name" value="FN3"/>
    <property type="match status" value="4"/>
</dbReference>
<feature type="domain" description="Fibronectin type-III" evidence="1">
    <location>
        <begin position="99"/>
        <end position="194"/>
    </location>
</feature>
<dbReference type="GO" id="GO:0016020">
    <property type="term" value="C:membrane"/>
    <property type="evidence" value="ECO:0007669"/>
    <property type="project" value="UniProtKB-SubCell"/>
</dbReference>
<comment type="caution">
    <text evidence="2">The sequence shown here is derived from an EMBL/GenBank/DDBJ whole genome shotgun (WGS) entry which is preliminary data.</text>
</comment>
<proteinExistence type="predicted"/>
<dbReference type="SMART" id="SM00060">
    <property type="entry name" value="FN3"/>
    <property type="match status" value="4"/>
</dbReference>
<dbReference type="Gene3D" id="2.60.40.10">
    <property type="entry name" value="Immunoglobulins"/>
    <property type="match status" value="3"/>
</dbReference>
<sequence length="1417" mass="157512">MLVGRSVSGSSVGLRWSGAPEVEDVKYLVQYQQNKGPPEWVYYRPSHPVNSTEIIVEDLKPYTKYQFRIAWLVLPRHSPVLSNPSSWISTLASGPPRSPPRELRAVPLDWSRVEVSWDPPLFPGGDLISYTLYSKDAEGKQEMRDNIDANSERRYILSELSANTTYILNLTSTNHRGEGPAVVAQVTTYPTAPAVDDGQGYLLLTSGSRILRLGLDITDAPQHLYNVSEHLNITGMAVYIPFDVIYISDTGGSITQLIPSSKKVYTLLTQNHLHGYPLSLSVDWLYYHLYYIVHLEPTMNNVWQLWRCNLSGKYPVLIYGELHYEPKHLQVDPYNGYIWWISEDVDGGLYRLDMNDSDETKEPEIVLSSPELDLGGLVLDPPNFQVLVADRKNNAMLAVSLDGTSVTNLRANTQRAFFQHLKSVVHLNSRFFWTDGSEVYTEELNDGTFYHNSYSMNTVDVGTIVAVHGSTQPVPVPLNPPTDLQAVFTRTTASLRFTCMANMAAGDILYNQGKHTPRGKRPWSREFRGRTRCHGRRPQLVWATKDKIFMSSLVGSDSSVLVPQETLQAKLKGEKIVDLAFFRDTLVMAVSNQSVFLMNMTASTFAEVPNTHGVLSVSVDWLTQRLFWANPHRQMIGWSSLQGTSQGPLNVVTAAREVRVDALHGRLFWTTPHALLVSTLAGRNVSTIHQEGIFSGKQVYGLTVDTFGARIWWIVRDAEGCKLFGASMKEKVVKFPTKALPQPVMLGPMWYLSERLLWLGEDGDLVVSDTSLNNSAALNTSSLGVLHFTVMLPDLQPMPANVLEPQVIPGQIDESSVVVEGTWEEFALRWSPITNINYGNLLYEVIIDNGSGKKAILTRNNSIPYEEKLPPYSPLKLSVRGITDWSVGTRLIKTIRTPASLPGPPQDLRTFVQKVQDTVAIIHLRWSAPEKPNGEITSYEVIECSGESEGHCRSVSVEASQIKVKVENLSPDQVYRFKVAAVNEIGKGPYSSEVTGGLQQHMPTPSLIVVAGEALMKLDADLQEEREILSENSRVQWVSALLSNSSFAWMDMNSDVYITHMTTNYTERLLRLGGQGVGLAADWVREIIVWAERPSVGSREINLQMLEIEYKSRKSLAKISLSDPIKKFLLSPATSQVLILHDSYRGSKLSIVSFAHSKVVQDVFSQERDLECTCSKNPSLMGGAALDTTNLTHPALYFVAGGGVGETPKTTVVYKTDLHGCDCEPVFVPEDFGYGPCVEIAVDFAHLYCYVGVNQTLLWLPKTGTVSADSLRAQYLYNATSLIPLDLATQPMPDPDCLTTSNYTHLPKLAGSQETAIAIELKVPEAKVDACGSLPLPPVMYTVYYAPVAHSDEGSCATDVRLCRQWRSTNRFITVDGLQPFTRYVFRASVETVYNHRLGIVSVASPSAVFKTKAKGI</sequence>
<reference evidence="2 3" key="1">
    <citation type="submission" date="2018-04" db="EMBL/GenBank/DDBJ databases">
        <authorList>
            <person name="Zhang X."/>
            <person name="Yuan J."/>
            <person name="Li F."/>
            <person name="Xiang J."/>
        </authorList>
    </citation>
    <scope>NUCLEOTIDE SEQUENCE [LARGE SCALE GENOMIC DNA]</scope>
    <source>
        <tissue evidence="2">Muscle</tissue>
    </source>
</reference>
<keyword evidence="3" id="KW-1185">Reference proteome</keyword>
<name>A0A423T0E5_PENVA</name>
<dbReference type="InterPro" id="IPR000033">
    <property type="entry name" value="LDLR_classB_rpt"/>
</dbReference>